<dbReference type="EC" id="2.3.2.27" evidence="4"/>
<keyword evidence="5" id="KW-0808">Transferase</keyword>
<reference evidence="20 21" key="1">
    <citation type="journal article" date="2023" name="Life. Sci Alliance">
        <title>Evolutionary insights into 3D genome organization and epigenetic landscape of Vigna mungo.</title>
        <authorList>
            <person name="Junaid A."/>
            <person name="Singh B."/>
            <person name="Bhatia S."/>
        </authorList>
    </citation>
    <scope>NUCLEOTIDE SEQUENCE [LARGE SCALE GENOMIC DNA]</scope>
    <source>
        <strain evidence="20">Urdbean</strain>
    </source>
</reference>
<dbReference type="Proteomes" id="UP001374535">
    <property type="component" value="Chromosome 11"/>
</dbReference>
<keyword evidence="9 15" id="KW-0863">Zinc-finger</keyword>
<dbReference type="InterPro" id="IPR013083">
    <property type="entry name" value="Znf_RING/FYVE/PHD"/>
</dbReference>
<evidence type="ECO:0000256" key="12">
    <source>
        <dbReference type="ARBA" id="ARBA00022989"/>
    </source>
</evidence>
<comment type="subcellular location">
    <subcellularLocation>
        <location evidence="2">Membrane</location>
        <topology evidence="2">Single-pass membrane protein</topology>
    </subcellularLocation>
</comment>
<evidence type="ECO:0000256" key="13">
    <source>
        <dbReference type="ARBA" id="ARBA00023136"/>
    </source>
</evidence>
<organism evidence="20 21">
    <name type="scientific">Vigna mungo</name>
    <name type="common">Black gram</name>
    <name type="synonym">Phaseolus mungo</name>
    <dbReference type="NCBI Taxonomy" id="3915"/>
    <lineage>
        <taxon>Eukaryota</taxon>
        <taxon>Viridiplantae</taxon>
        <taxon>Streptophyta</taxon>
        <taxon>Embryophyta</taxon>
        <taxon>Tracheophyta</taxon>
        <taxon>Spermatophyta</taxon>
        <taxon>Magnoliopsida</taxon>
        <taxon>eudicotyledons</taxon>
        <taxon>Gunneridae</taxon>
        <taxon>Pentapetalae</taxon>
        <taxon>rosids</taxon>
        <taxon>fabids</taxon>
        <taxon>Fabales</taxon>
        <taxon>Fabaceae</taxon>
        <taxon>Papilionoideae</taxon>
        <taxon>50 kb inversion clade</taxon>
        <taxon>NPAAA clade</taxon>
        <taxon>indigoferoid/millettioid clade</taxon>
        <taxon>Phaseoleae</taxon>
        <taxon>Vigna</taxon>
    </lineage>
</organism>
<dbReference type="Gene3D" id="3.30.40.10">
    <property type="entry name" value="Zinc/RING finger domain, C3HC4 (zinc finger)"/>
    <property type="match status" value="1"/>
</dbReference>
<evidence type="ECO:0000313" key="21">
    <source>
        <dbReference type="Proteomes" id="UP001374535"/>
    </source>
</evidence>
<dbReference type="FunFam" id="3.30.40.10:FF:000285">
    <property type="entry name" value="RING-H2 finger protein ATL43"/>
    <property type="match status" value="1"/>
</dbReference>
<proteinExistence type="inferred from homology"/>
<feature type="domain" description="RING-type" evidence="19">
    <location>
        <begin position="129"/>
        <end position="171"/>
    </location>
</feature>
<evidence type="ECO:0000256" key="10">
    <source>
        <dbReference type="ARBA" id="ARBA00022786"/>
    </source>
</evidence>
<evidence type="ECO:0000256" key="7">
    <source>
        <dbReference type="ARBA" id="ARBA00022723"/>
    </source>
</evidence>
<feature type="signal peptide" evidence="18">
    <location>
        <begin position="1"/>
        <end position="30"/>
    </location>
</feature>
<feature type="region of interest" description="Disordered" evidence="16">
    <location>
        <begin position="83"/>
        <end position="102"/>
    </location>
</feature>
<keyword evidence="10" id="KW-0833">Ubl conjugation pathway</keyword>
<evidence type="ECO:0000256" key="9">
    <source>
        <dbReference type="ARBA" id="ARBA00022771"/>
    </source>
</evidence>
<dbReference type="CDD" id="cd16461">
    <property type="entry name" value="RING-H2_EL5-like"/>
    <property type="match status" value="1"/>
</dbReference>
<evidence type="ECO:0000256" key="6">
    <source>
        <dbReference type="ARBA" id="ARBA00022692"/>
    </source>
</evidence>
<dbReference type="PANTHER" id="PTHR46539">
    <property type="entry name" value="E3 UBIQUITIN-PROTEIN LIGASE ATL42"/>
    <property type="match status" value="1"/>
</dbReference>
<sequence length="180" mass="20908">MIKIFMNMPFKNHFLVFIMTVLFFISNVEAQNNDADSMQDLPQPVRPSKMVVIVALSILFTISFLLLVYIRFRRSIPLELTNRRSPDSPNFQEQTQSRSRRSGIDQKVIEALPFFMFSSLKGSKQGLECTVCLSQFEDTEMLRLLPKCKHAFHMNCIDKWLESHSTCPLCRNNIDPLDIK</sequence>
<keyword evidence="7" id="KW-0479">Metal-binding</keyword>
<keyword evidence="12 17" id="KW-1133">Transmembrane helix</keyword>
<keyword evidence="8 18" id="KW-0732">Signal</keyword>
<dbReference type="InterPro" id="IPR001841">
    <property type="entry name" value="Znf_RING"/>
</dbReference>
<dbReference type="EMBL" id="CP144690">
    <property type="protein sequence ID" value="WVY89241.1"/>
    <property type="molecule type" value="Genomic_DNA"/>
</dbReference>
<dbReference type="Pfam" id="PF13639">
    <property type="entry name" value="zf-RING_2"/>
    <property type="match status" value="1"/>
</dbReference>
<evidence type="ECO:0000256" key="16">
    <source>
        <dbReference type="SAM" id="MobiDB-lite"/>
    </source>
</evidence>
<evidence type="ECO:0000256" key="14">
    <source>
        <dbReference type="ARBA" id="ARBA00024209"/>
    </source>
</evidence>
<feature type="compositionally biased region" description="Polar residues" evidence="16">
    <location>
        <begin position="87"/>
        <end position="97"/>
    </location>
</feature>
<comment type="similarity">
    <text evidence="14">Belongs to the RING-type zinc finger family. ATL subfamily.</text>
</comment>
<protein>
    <recommendedName>
        <fullName evidence="4">RING-type E3 ubiquitin transferase</fullName>
        <ecNumber evidence="4">2.3.2.27</ecNumber>
    </recommendedName>
</protein>
<evidence type="ECO:0000256" key="5">
    <source>
        <dbReference type="ARBA" id="ARBA00022679"/>
    </source>
</evidence>
<evidence type="ECO:0000256" key="4">
    <source>
        <dbReference type="ARBA" id="ARBA00012483"/>
    </source>
</evidence>
<evidence type="ECO:0000256" key="3">
    <source>
        <dbReference type="ARBA" id="ARBA00004906"/>
    </source>
</evidence>
<dbReference type="PANTHER" id="PTHR46539:SF18">
    <property type="entry name" value="RING-H2 FINGER PROTEIN ATL4J"/>
    <property type="match status" value="1"/>
</dbReference>
<dbReference type="SMART" id="SM00184">
    <property type="entry name" value="RING"/>
    <property type="match status" value="1"/>
</dbReference>
<comment type="catalytic activity">
    <reaction evidence="1">
        <text>S-ubiquitinyl-[E2 ubiquitin-conjugating enzyme]-L-cysteine + [acceptor protein]-L-lysine = [E2 ubiquitin-conjugating enzyme]-L-cysteine + N(6)-ubiquitinyl-[acceptor protein]-L-lysine.</text>
        <dbReference type="EC" id="2.3.2.27"/>
    </reaction>
</comment>
<dbReference type="SUPFAM" id="SSF57850">
    <property type="entry name" value="RING/U-box"/>
    <property type="match status" value="1"/>
</dbReference>
<dbReference type="AlphaFoldDB" id="A0AAQ3MDM9"/>
<evidence type="ECO:0000256" key="8">
    <source>
        <dbReference type="ARBA" id="ARBA00022729"/>
    </source>
</evidence>
<evidence type="ECO:0000256" key="11">
    <source>
        <dbReference type="ARBA" id="ARBA00022833"/>
    </source>
</evidence>
<evidence type="ECO:0000256" key="17">
    <source>
        <dbReference type="SAM" id="Phobius"/>
    </source>
</evidence>
<keyword evidence="6 17" id="KW-0812">Transmembrane</keyword>
<accession>A0AAQ3MDM9</accession>
<name>A0AAQ3MDM9_VIGMU</name>
<keyword evidence="21" id="KW-1185">Reference proteome</keyword>
<evidence type="ECO:0000256" key="2">
    <source>
        <dbReference type="ARBA" id="ARBA00004167"/>
    </source>
</evidence>
<evidence type="ECO:0000259" key="19">
    <source>
        <dbReference type="PROSITE" id="PS50089"/>
    </source>
</evidence>
<evidence type="ECO:0000256" key="1">
    <source>
        <dbReference type="ARBA" id="ARBA00000900"/>
    </source>
</evidence>
<evidence type="ECO:0000313" key="20">
    <source>
        <dbReference type="EMBL" id="WVY89241.1"/>
    </source>
</evidence>
<feature type="chain" id="PRO_5042857175" description="RING-type E3 ubiquitin transferase" evidence="18">
    <location>
        <begin position="31"/>
        <end position="180"/>
    </location>
</feature>
<evidence type="ECO:0000256" key="15">
    <source>
        <dbReference type="PROSITE-ProRule" id="PRU00175"/>
    </source>
</evidence>
<comment type="pathway">
    <text evidence="3">Protein modification; protein ubiquitination.</text>
</comment>
<keyword evidence="13 17" id="KW-0472">Membrane</keyword>
<gene>
    <name evidence="20" type="ORF">V8G54_034755</name>
</gene>
<dbReference type="PROSITE" id="PS50089">
    <property type="entry name" value="ZF_RING_2"/>
    <property type="match status" value="1"/>
</dbReference>
<evidence type="ECO:0000256" key="18">
    <source>
        <dbReference type="SAM" id="SignalP"/>
    </source>
</evidence>
<keyword evidence="11" id="KW-0862">Zinc</keyword>
<dbReference type="GO" id="GO:0008270">
    <property type="term" value="F:zinc ion binding"/>
    <property type="evidence" value="ECO:0007669"/>
    <property type="project" value="UniProtKB-KW"/>
</dbReference>
<dbReference type="GO" id="GO:0061630">
    <property type="term" value="F:ubiquitin protein ligase activity"/>
    <property type="evidence" value="ECO:0007669"/>
    <property type="project" value="UniProtKB-EC"/>
</dbReference>
<feature type="transmembrane region" description="Helical" evidence="17">
    <location>
        <begin position="50"/>
        <end position="70"/>
    </location>
</feature>
<feature type="non-terminal residue" evidence="20">
    <location>
        <position position="180"/>
    </location>
</feature>
<dbReference type="GO" id="GO:0016020">
    <property type="term" value="C:membrane"/>
    <property type="evidence" value="ECO:0007669"/>
    <property type="project" value="UniProtKB-SubCell"/>
</dbReference>